<keyword evidence="2" id="KW-1185">Reference proteome</keyword>
<sequence length="369" mass="42580">MEFLSFREIRFADPVTALKLSVSHLFYGTAMGRLVFYSIKDKTESVPLEYLQELIRGISHSKDGEKLYISVGDIEGIIYDSRSLSPECTIQLIEQPESEEHKLACERSYTMLHENLNCILSIKLDDEKINNQEGEAKPVTIADFDTQIVDQKGKFEFNHNSVPFDFDGRKIIWMDYISTKNRKIYIYDILQDERSEVMDLKNSDGLVYHVKLFKNFMIYVRNSKEVVVINLETKDLTSLGKAQNQILALHVYDTAVTSYDKEVLEREGVVPSKVIEDEENKEGYATDNDDYRIATVDSKGNINLFVHEQGVNTKHIFDIKKSKDFPEDLLKKDFFSMGYPYLITAYYDQVAFTSDYGVLLFKLDNSILS</sequence>
<name>A0AAD1URR0_EUPCR</name>
<evidence type="ECO:0000313" key="2">
    <source>
        <dbReference type="Proteomes" id="UP001295684"/>
    </source>
</evidence>
<gene>
    <name evidence="1" type="ORF">ECRASSUSDP1_LOCUS13422</name>
</gene>
<protein>
    <submittedName>
        <fullName evidence="1">Uncharacterized protein</fullName>
    </submittedName>
</protein>
<dbReference type="SUPFAM" id="SSF82171">
    <property type="entry name" value="DPP6 N-terminal domain-like"/>
    <property type="match status" value="1"/>
</dbReference>
<dbReference type="AlphaFoldDB" id="A0AAD1URR0"/>
<proteinExistence type="predicted"/>
<accession>A0AAD1URR0</accession>
<evidence type="ECO:0000313" key="1">
    <source>
        <dbReference type="EMBL" id="CAI2372095.1"/>
    </source>
</evidence>
<dbReference type="EMBL" id="CAMPGE010013356">
    <property type="protein sequence ID" value="CAI2372095.1"/>
    <property type="molecule type" value="Genomic_DNA"/>
</dbReference>
<comment type="caution">
    <text evidence="1">The sequence shown here is derived from an EMBL/GenBank/DDBJ whole genome shotgun (WGS) entry which is preliminary data.</text>
</comment>
<reference evidence="1" key="1">
    <citation type="submission" date="2023-07" db="EMBL/GenBank/DDBJ databases">
        <authorList>
            <consortium name="AG Swart"/>
            <person name="Singh M."/>
            <person name="Singh A."/>
            <person name="Seah K."/>
            <person name="Emmerich C."/>
        </authorList>
    </citation>
    <scope>NUCLEOTIDE SEQUENCE</scope>
    <source>
        <strain evidence="1">DP1</strain>
    </source>
</reference>
<organism evidence="1 2">
    <name type="scientific">Euplotes crassus</name>
    <dbReference type="NCBI Taxonomy" id="5936"/>
    <lineage>
        <taxon>Eukaryota</taxon>
        <taxon>Sar</taxon>
        <taxon>Alveolata</taxon>
        <taxon>Ciliophora</taxon>
        <taxon>Intramacronucleata</taxon>
        <taxon>Spirotrichea</taxon>
        <taxon>Hypotrichia</taxon>
        <taxon>Euplotida</taxon>
        <taxon>Euplotidae</taxon>
        <taxon>Moneuplotes</taxon>
    </lineage>
</organism>
<dbReference type="Proteomes" id="UP001295684">
    <property type="component" value="Unassembled WGS sequence"/>
</dbReference>